<sequence length="46" mass="4868">MLVSIPPDISWSIIMLAAKQSGVSAKPAVSGCKAAAFIKTQIIFYN</sequence>
<accession>A0AAN0VF81</accession>
<reference evidence="2" key="1">
    <citation type="submission" date="2012-06" db="EMBL/GenBank/DDBJ databases">
        <title>Genome analysis of multiple Granulibacter bethesdensis isolates demonstrates substantial genome diversity.</title>
        <authorList>
            <person name="Greenberg D.E."/>
            <person name="Porcella S.F."/>
            <person name="Zarember K."/>
            <person name="Zelazny A.M."/>
            <person name="Bruno D."/>
            <person name="Martens C."/>
            <person name="Barbian K.D."/>
            <person name="Jaske E."/>
            <person name="Holland S.M."/>
        </authorList>
    </citation>
    <scope>NUCLEOTIDE SEQUENCE [LARGE SCALE GENOMIC DNA]</scope>
    <source>
        <strain evidence="2">CGDNIH3</strain>
    </source>
</reference>
<dbReference type="Proteomes" id="UP000019438">
    <property type="component" value="Chromosome"/>
</dbReference>
<protein>
    <submittedName>
        <fullName evidence="1">Uncharacterized protein</fullName>
    </submittedName>
</protein>
<evidence type="ECO:0000313" key="2">
    <source>
        <dbReference type="Proteomes" id="UP000019438"/>
    </source>
</evidence>
<dbReference type="KEGG" id="gbc:GbCGDNIH3_7171"/>
<evidence type="ECO:0000313" key="1">
    <source>
        <dbReference type="EMBL" id="AHJ62404.1"/>
    </source>
</evidence>
<organism evidence="1 2">
    <name type="scientific">Granulibacter bethesdensis</name>
    <dbReference type="NCBI Taxonomy" id="364410"/>
    <lineage>
        <taxon>Bacteria</taxon>
        <taxon>Pseudomonadati</taxon>
        <taxon>Pseudomonadota</taxon>
        <taxon>Alphaproteobacteria</taxon>
        <taxon>Acetobacterales</taxon>
        <taxon>Acetobacteraceae</taxon>
        <taxon>Granulibacter</taxon>
    </lineage>
</organism>
<dbReference type="AlphaFoldDB" id="A0AAN0VF81"/>
<gene>
    <name evidence="1" type="ORF">GbCGDNIH3_7171</name>
</gene>
<proteinExistence type="predicted"/>
<name>A0AAN0VF81_9PROT</name>
<dbReference type="EMBL" id="CP003181">
    <property type="protein sequence ID" value="AHJ62404.1"/>
    <property type="molecule type" value="Genomic_DNA"/>
</dbReference>